<organism evidence="4 5">
    <name type="scientific">Eubacterium ramulus</name>
    <dbReference type="NCBI Taxonomy" id="39490"/>
    <lineage>
        <taxon>Bacteria</taxon>
        <taxon>Bacillati</taxon>
        <taxon>Bacillota</taxon>
        <taxon>Clostridia</taxon>
        <taxon>Eubacteriales</taxon>
        <taxon>Eubacteriaceae</taxon>
        <taxon>Eubacterium</taxon>
    </lineage>
</organism>
<dbReference type="Gene3D" id="3.40.50.450">
    <property type="match status" value="1"/>
</dbReference>
<dbReference type="GO" id="GO:0009294">
    <property type="term" value="P:DNA-mediated transformation"/>
    <property type="evidence" value="ECO:0007669"/>
    <property type="project" value="InterPro"/>
</dbReference>
<dbReference type="InterPro" id="IPR057666">
    <property type="entry name" value="DrpA_SLOG"/>
</dbReference>
<proteinExistence type="inferred from homology"/>
<dbReference type="RefSeq" id="WP_055290153.1">
    <property type="nucleotide sequence ID" value="NZ_CP173382.1"/>
</dbReference>
<feature type="domain" description="Smf/DprA SLOG" evidence="3">
    <location>
        <begin position="81"/>
        <end position="289"/>
    </location>
</feature>
<dbReference type="AlphaFoldDB" id="A0A173TFG6"/>
<dbReference type="EMBL" id="CYYA01000008">
    <property type="protein sequence ID" value="CUM99998.1"/>
    <property type="molecule type" value="Genomic_DNA"/>
</dbReference>
<feature type="transmembrane region" description="Helical" evidence="2">
    <location>
        <begin position="338"/>
        <end position="359"/>
    </location>
</feature>
<dbReference type="STRING" id="39490.ERS852448_01412"/>
<dbReference type="OrthoDB" id="9785707at2"/>
<dbReference type="SUPFAM" id="SSF102405">
    <property type="entry name" value="MCP/YpsA-like"/>
    <property type="match status" value="1"/>
</dbReference>
<dbReference type="PANTHER" id="PTHR43022:SF1">
    <property type="entry name" value="PROTEIN SMF"/>
    <property type="match status" value="1"/>
</dbReference>
<name>A0A173TFG6_EUBRA</name>
<keyword evidence="2" id="KW-0812">Transmembrane</keyword>
<dbReference type="Pfam" id="PF02481">
    <property type="entry name" value="DNA_processg_A"/>
    <property type="match status" value="1"/>
</dbReference>
<keyword evidence="2" id="KW-0472">Membrane</keyword>
<evidence type="ECO:0000313" key="5">
    <source>
        <dbReference type="Proteomes" id="UP000095492"/>
    </source>
</evidence>
<evidence type="ECO:0000313" key="4">
    <source>
        <dbReference type="EMBL" id="CUM99998.1"/>
    </source>
</evidence>
<dbReference type="Proteomes" id="UP000095492">
    <property type="component" value="Unassembled WGS sequence"/>
</dbReference>
<protein>
    <submittedName>
        <fullName evidence="4">DNA protecting protein DprA</fullName>
    </submittedName>
</protein>
<gene>
    <name evidence="4" type="primary">smf_3</name>
    <name evidence="4" type="ORF">ERS852448_01412</name>
</gene>
<evidence type="ECO:0000256" key="1">
    <source>
        <dbReference type="ARBA" id="ARBA00006525"/>
    </source>
</evidence>
<dbReference type="PANTHER" id="PTHR43022">
    <property type="entry name" value="PROTEIN SMF"/>
    <property type="match status" value="1"/>
</dbReference>
<sequence length="373" mass="41900">MTRYVIALSELGIKNNNLISLLLEHSLEIEDMFDESRHVFDNNLDLMIYFDMFNNEAKVSEALSKADTILYRNKELGVKTTYYTASTYPIELAKIDNPPAIIYYKGAEFNEISDKTIACVGTRKPTRLSYNAANYLIPQWVKEDCSIISGLACGVDKISHQACITAGGKTIAVLAHGLDMIYPKENLSLADRILESGGILMSEYPVGTKVDKFRFVNRNRLIVGMSRAVVIYECDAQGGTVHNVEHAIKQHKPIFCPALGEEITEIQTGTKQLIDEKIATVIKQGRDISGVLEAVGTSITKDRMSNLQIKLNYLHSLLLLINLSCKIISFSIKLPPFLLLFSMFINLETLFLPIVQINYRCISQYSNFFFPCI</sequence>
<dbReference type="InterPro" id="IPR003488">
    <property type="entry name" value="DprA"/>
</dbReference>
<keyword evidence="2" id="KW-1133">Transmembrane helix</keyword>
<evidence type="ECO:0000259" key="3">
    <source>
        <dbReference type="Pfam" id="PF02481"/>
    </source>
</evidence>
<comment type="similarity">
    <text evidence="1">Belongs to the DprA/Smf family.</text>
</comment>
<accession>A0A173TFG6</accession>
<dbReference type="GeneID" id="97389747"/>
<evidence type="ECO:0000256" key="2">
    <source>
        <dbReference type="SAM" id="Phobius"/>
    </source>
</evidence>
<reference evidence="4 5" key="1">
    <citation type="submission" date="2015-09" db="EMBL/GenBank/DDBJ databases">
        <authorList>
            <consortium name="Pathogen Informatics"/>
        </authorList>
    </citation>
    <scope>NUCLEOTIDE SEQUENCE [LARGE SCALE GENOMIC DNA]</scope>
    <source>
        <strain evidence="4 5">2789STDY5608891</strain>
    </source>
</reference>